<keyword evidence="4" id="KW-1185">Reference proteome</keyword>
<dbReference type="AlphaFoldDB" id="A0A3G8ZXW5"/>
<evidence type="ECO:0000313" key="4">
    <source>
        <dbReference type="Proteomes" id="UP000268084"/>
    </source>
</evidence>
<name>A0A3G8ZXW5_9ACTN</name>
<feature type="signal peptide" evidence="2">
    <location>
        <begin position="1"/>
        <end position="27"/>
    </location>
</feature>
<keyword evidence="2" id="KW-0732">Signal</keyword>
<dbReference type="KEGG" id="nak:EH165_10385"/>
<evidence type="ECO:0000313" key="3">
    <source>
        <dbReference type="EMBL" id="AZI58481.1"/>
    </source>
</evidence>
<gene>
    <name evidence="3" type="ORF">EH165_10385</name>
</gene>
<organism evidence="3 4">
    <name type="scientific">Nakamurella antarctica</name>
    <dbReference type="NCBI Taxonomy" id="1902245"/>
    <lineage>
        <taxon>Bacteria</taxon>
        <taxon>Bacillati</taxon>
        <taxon>Actinomycetota</taxon>
        <taxon>Actinomycetes</taxon>
        <taxon>Nakamurellales</taxon>
        <taxon>Nakamurellaceae</taxon>
        <taxon>Nakamurella</taxon>
    </lineage>
</organism>
<dbReference type="RefSeq" id="WP_124799390.1">
    <property type="nucleotide sequence ID" value="NZ_CP034170.1"/>
</dbReference>
<dbReference type="EMBL" id="CP034170">
    <property type="protein sequence ID" value="AZI58481.1"/>
    <property type="molecule type" value="Genomic_DNA"/>
</dbReference>
<keyword evidence="1" id="KW-0472">Membrane</keyword>
<dbReference type="Proteomes" id="UP000268084">
    <property type="component" value="Chromosome"/>
</dbReference>
<reference evidence="3 4" key="1">
    <citation type="submission" date="2018-11" db="EMBL/GenBank/DDBJ databases">
        <authorList>
            <person name="Da X."/>
        </authorList>
    </citation>
    <scope>NUCLEOTIDE SEQUENCE [LARGE SCALE GENOMIC DNA]</scope>
    <source>
        <strain evidence="3 4">S14-144</strain>
    </source>
</reference>
<keyword evidence="1" id="KW-1133">Transmembrane helix</keyword>
<evidence type="ECO:0000256" key="2">
    <source>
        <dbReference type="SAM" id="SignalP"/>
    </source>
</evidence>
<protein>
    <recommendedName>
        <fullName evidence="5">LPXTG-motif cell wall anchor domain-containing protein</fullName>
    </recommendedName>
</protein>
<proteinExistence type="predicted"/>
<reference evidence="3 4" key="2">
    <citation type="submission" date="2018-12" db="EMBL/GenBank/DDBJ databases">
        <title>Nakamurella antarcticus sp. nov., isolated from Antarctica South Shetland Islands soil.</title>
        <authorList>
            <person name="Peng F."/>
        </authorList>
    </citation>
    <scope>NUCLEOTIDE SEQUENCE [LARGE SCALE GENOMIC DNA]</scope>
    <source>
        <strain evidence="3 4">S14-144</strain>
    </source>
</reference>
<evidence type="ECO:0000256" key="1">
    <source>
        <dbReference type="SAM" id="Phobius"/>
    </source>
</evidence>
<keyword evidence="1" id="KW-0812">Transmembrane</keyword>
<accession>A0A3G8ZXW5</accession>
<evidence type="ECO:0008006" key="5">
    <source>
        <dbReference type="Google" id="ProtNLM"/>
    </source>
</evidence>
<feature type="transmembrane region" description="Helical" evidence="1">
    <location>
        <begin position="292"/>
        <end position="312"/>
    </location>
</feature>
<feature type="chain" id="PRO_5018219047" description="LPXTG-motif cell wall anchor domain-containing protein" evidence="2">
    <location>
        <begin position="28"/>
        <end position="322"/>
    </location>
</feature>
<sequence>MNTLSKAAVAAVVACAASLAAPGISFADDPVLTMTVSSESVMMGDSVTISGTGCVSTSGPTEISLNLATGGVSIAPDADGNWSYSVLVGPGGVAGQSPGANSVSGTCGTYLGLYDLPTVSFTAVDAGFGKVLITPSTVTVSQFAEGSAGLTGTATGFRTGDAASKVWVTHVNEPTQDPATGVRSSSAFGWGLANIALDTAGNASFLIPWLGSGTPALGVYTVRVTSSDESKTGTFTVVEDGEAIIVAGENATFPRITPAVSAPRSAVAAPGPRPTPLSSGPQLAATGTDLNVTAALGLSVILVASGVGALMFSRRRAVRVHL</sequence>